<keyword evidence="4" id="KW-1185">Reference proteome</keyword>
<accession>A0A9W4WRH2</accession>
<feature type="domain" description="CUE" evidence="2">
    <location>
        <begin position="74"/>
        <end position="102"/>
    </location>
</feature>
<comment type="caution">
    <text evidence="3">The sequence shown here is derived from an EMBL/GenBank/DDBJ whole genome shotgun (WGS) entry which is preliminary data.</text>
</comment>
<evidence type="ECO:0000313" key="3">
    <source>
        <dbReference type="EMBL" id="CAI2166640.1"/>
    </source>
</evidence>
<reference evidence="3" key="1">
    <citation type="submission" date="2022-08" db="EMBL/GenBank/DDBJ databases">
        <authorList>
            <person name="Kallberg Y."/>
            <person name="Tangrot J."/>
            <person name="Rosling A."/>
        </authorList>
    </citation>
    <scope>NUCLEOTIDE SEQUENCE</scope>
    <source>
        <strain evidence="3">Wild A</strain>
    </source>
</reference>
<dbReference type="InterPro" id="IPR003892">
    <property type="entry name" value="CUE"/>
</dbReference>
<dbReference type="Proteomes" id="UP001153678">
    <property type="component" value="Unassembled WGS sequence"/>
</dbReference>
<sequence>MSHNRRSRHEEKQRRNVEFRNEMKNQLKQLFSTLSVGTTTQYNNDVSGHPSNSNVPNINYNNTQTIQMSPERVEQCVLTLRSIFPDCEPEFIRDCLENETNDHLHNVAERLLTTPYPKVIPETPLTPYTTPTHLELDEFLFDDAPPSYEESLEQQSPPLPVRHQRNSPLIARSQESQAQPSRDTTNPTCAVVKTFLSIFKQSTI</sequence>
<dbReference type="GO" id="GO:0043130">
    <property type="term" value="F:ubiquitin binding"/>
    <property type="evidence" value="ECO:0007669"/>
    <property type="project" value="InterPro"/>
</dbReference>
<dbReference type="AlphaFoldDB" id="A0A9W4WRH2"/>
<dbReference type="EMBL" id="CAMKVN010000322">
    <property type="protein sequence ID" value="CAI2166640.1"/>
    <property type="molecule type" value="Genomic_DNA"/>
</dbReference>
<dbReference type="CDD" id="cd14279">
    <property type="entry name" value="CUE"/>
    <property type="match status" value="1"/>
</dbReference>
<protein>
    <submittedName>
        <fullName evidence="3">4502_t:CDS:1</fullName>
    </submittedName>
</protein>
<feature type="region of interest" description="Disordered" evidence="1">
    <location>
        <begin position="147"/>
        <end position="186"/>
    </location>
</feature>
<gene>
    <name evidence="3" type="ORF">FWILDA_LOCUS2676</name>
</gene>
<dbReference type="Pfam" id="PF02845">
    <property type="entry name" value="CUE"/>
    <property type="match status" value="1"/>
</dbReference>
<feature type="compositionally biased region" description="Polar residues" evidence="1">
    <location>
        <begin position="173"/>
        <end position="186"/>
    </location>
</feature>
<name>A0A9W4WRH2_9GLOM</name>
<evidence type="ECO:0000259" key="2">
    <source>
        <dbReference type="Pfam" id="PF02845"/>
    </source>
</evidence>
<evidence type="ECO:0000256" key="1">
    <source>
        <dbReference type="SAM" id="MobiDB-lite"/>
    </source>
</evidence>
<dbReference type="OrthoDB" id="10031156at2759"/>
<organism evidence="3 4">
    <name type="scientific">Funneliformis geosporum</name>
    <dbReference type="NCBI Taxonomy" id="1117311"/>
    <lineage>
        <taxon>Eukaryota</taxon>
        <taxon>Fungi</taxon>
        <taxon>Fungi incertae sedis</taxon>
        <taxon>Mucoromycota</taxon>
        <taxon>Glomeromycotina</taxon>
        <taxon>Glomeromycetes</taxon>
        <taxon>Glomerales</taxon>
        <taxon>Glomeraceae</taxon>
        <taxon>Funneliformis</taxon>
    </lineage>
</organism>
<evidence type="ECO:0000313" key="4">
    <source>
        <dbReference type="Proteomes" id="UP001153678"/>
    </source>
</evidence>
<proteinExistence type="predicted"/>